<evidence type="ECO:0000259" key="1">
    <source>
        <dbReference type="Pfam" id="PF11127"/>
    </source>
</evidence>
<comment type="caution">
    <text evidence="2">The sequence shown here is derived from an EMBL/GenBank/DDBJ whole genome shotgun (WGS) entry which is preliminary data.</text>
</comment>
<reference evidence="2" key="1">
    <citation type="submission" date="2021-04" db="EMBL/GenBank/DDBJ databases">
        <title>Sinoanaerobacter chloroacetimidivorans sp. nov., an obligate anaerobic bacterium isolated from anaerobic sludge.</title>
        <authorList>
            <person name="Bao Y."/>
        </authorList>
    </citation>
    <scope>NUCLEOTIDE SEQUENCE</scope>
    <source>
        <strain evidence="2">BAD-6</strain>
    </source>
</reference>
<accession>A0A8J7W0Y6</accession>
<dbReference type="Gene3D" id="6.10.140.1340">
    <property type="match status" value="1"/>
</dbReference>
<organism evidence="2 3">
    <name type="scientific">Sinanaerobacter chloroacetimidivorans</name>
    <dbReference type="NCBI Taxonomy" id="2818044"/>
    <lineage>
        <taxon>Bacteria</taxon>
        <taxon>Bacillati</taxon>
        <taxon>Bacillota</taxon>
        <taxon>Clostridia</taxon>
        <taxon>Peptostreptococcales</taxon>
        <taxon>Anaerovoracaceae</taxon>
        <taxon>Sinanaerobacter</taxon>
    </lineage>
</organism>
<dbReference type="Pfam" id="PF11127">
    <property type="entry name" value="YgaP-like_TM"/>
    <property type="match status" value="1"/>
</dbReference>
<name>A0A8J7W0Y6_9FIRM</name>
<dbReference type="EMBL" id="JAGSND010000006">
    <property type="protein sequence ID" value="MBR0598369.1"/>
    <property type="molecule type" value="Genomic_DNA"/>
</dbReference>
<dbReference type="Proteomes" id="UP000675664">
    <property type="component" value="Unassembled WGS sequence"/>
</dbReference>
<reference evidence="2" key="2">
    <citation type="submission" date="2021-04" db="EMBL/GenBank/DDBJ databases">
        <authorList>
            <person name="Liu J."/>
        </authorList>
    </citation>
    <scope>NUCLEOTIDE SEQUENCE</scope>
    <source>
        <strain evidence="2">BAD-6</strain>
    </source>
</reference>
<evidence type="ECO:0000313" key="3">
    <source>
        <dbReference type="Proteomes" id="UP000675664"/>
    </source>
</evidence>
<dbReference type="InterPro" id="IPR021309">
    <property type="entry name" value="YgaP-like_TM"/>
</dbReference>
<keyword evidence="3" id="KW-1185">Reference proteome</keyword>
<protein>
    <submittedName>
        <fullName evidence="2">DUF2892 domain-containing protein</fullName>
    </submittedName>
</protein>
<proteinExistence type="predicted"/>
<evidence type="ECO:0000313" key="2">
    <source>
        <dbReference type="EMBL" id="MBR0598369.1"/>
    </source>
</evidence>
<sequence length="149" mass="17221">MKLPPTSWRVDRSTDPEINKKIREHTVERLSLFKHADKDVITEQIHKLDSEWDTERFLEANAATLVVATSFAALTKSKYWSLLSLTAGAFLLQHALQGWCPPVPIIRRMGVRTAEEINQEKMALKLLRRDFTKSRLTTTNRILKKAEKH</sequence>
<dbReference type="AlphaFoldDB" id="A0A8J7W0Y6"/>
<feature type="domain" description="Inner membrane protein YgaP-like transmembrane" evidence="1">
    <location>
        <begin position="54"/>
        <end position="106"/>
    </location>
</feature>
<gene>
    <name evidence="2" type="ORF">KCX82_10820</name>
</gene>